<dbReference type="InterPro" id="IPR003425">
    <property type="entry name" value="CCB3/YggT"/>
</dbReference>
<keyword evidence="1" id="KW-0472">Membrane</keyword>
<comment type="caution">
    <text evidence="2">The sequence shown here is derived from an EMBL/GenBank/DDBJ whole genome shotgun (WGS) entry which is preliminary data.</text>
</comment>
<dbReference type="Proteomes" id="UP001224418">
    <property type="component" value="Unassembled WGS sequence"/>
</dbReference>
<accession>A0ABU0JUT5</accession>
<evidence type="ECO:0000313" key="2">
    <source>
        <dbReference type="EMBL" id="MDQ0480871.1"/>
    </source>
</evidence>
<gene>
    <name evidence="2" type="ORF">QOZ93_002621</name>
</gene>
<proteinExistence type="predicted"/>
<name>A0ABU0JUT5_HATLI</name>
<reference evidence="2 3" key="1">
    <citation type="submission" date="2023-07" db="EMBL/GenBank/DDBJ databases">
        <title>Genomic Encyclopedia of Type Strains, Phase IV (KMG-IV): sequencing the most valuable type-strain genomes for metagenomic binning, comparative biology and taxonomic classification.</title>
        <authorList>
            <person name="Goeker M."/>
        </authorList>
    </citation>
    <scope>NUCLEOTIDE SEQUENCE [LARGE SCALE GENOMIC DNA]</scope>
    <source>
        <strain evidence="2 3">DSM 1400</strain>
    </source>
</reference>
<dbReference type="RefSeq" id="WP_111941806.1">
    <property type="nucleotide sequence ID" value="NZ_BAAACJ010000039.1"/>
</dbReference>
<keyword evidence="1" id="KW-0812">Transmembrane</keyword>
<evidence type="ECO:0000313" key="3">
    <source>
        <dbReference type="Proteomes" id="UP001224418"/>
    </source>
</evidence>
<sequence>MGILIRGIYTLLYIIEVSIIIDALLSWVPMNENKFTFIIREIASPFLYLGRKLQDRILPNSPIDFSPIVGLFTIGIIRMLIRAIF</sequence>
<evidence type="ECO:0000256" key="1">
    <source>
        <dbReference type="SAM" id="Phobius"/>
    </source>
</evidence>
<protein>
    <submittedName>
        <fullName evidence="2">YggT family protein</fullName>
    </submittedName>
</protein>
<keyword evidence="3" id="KW-1185">Reference proteome</keyword>
<dbReference type="Pfam" id="PF02325">
    <property type="entry name" value="CCB3_YggT"/>
    <property type="match status" value="1"/>
</dbReference>
<keyword evidence="1" id="KW-1133">Transmembrane helix</keyword>
<feature type="transmembrane region" description="Helical" evidence="1">
    <location>
        <begin position="65"/>
        <end position="81"/>
    </location>
</feature>
<dbReference type="EMBL" id="JAUSWN010000032">
    <property type="protein sequence ID" value="MDQ0480871.1"/>
    <property type="molecule type" value="Genomic_DNA"/>
</dbReference>
<feature type="transmembrane region" description="Helical" evidence="1">
    <location>
        <begin position="7"/>
        <end position="28"/>
    </location>
</feature>
<organism evidence="2 3">
    <name type="scientific">Hathewaya limosa</name>
    <name type="common">Clostridium limosum</name>
    <dbReference type="NCBI Taxonomy" id="1536"/>
    <lineage>
        <taxon>Bacteria</taxon>
        <taxon>Bacillati</taxon>
        <taxon>Bacillota</taxon>
        <taxon>Clostridia</taxon>
        <taxon>Eubacteriales</taxon>
        <taxon>Clostridiaceae</taxon>
        <taxon>Hathewaya</taxon>
    </lineage>
</organism>